<dbReference type="Proteomes" id="UP000321393">
    <property type="component" value="Unassembled WGS sequence"/>
</dbReference>
<name>A0A5A7TKU5_CUCMM</name>
<comment type="caution">
    <text evidence="3">The sequence shown here is derived from an EMBL/GenBank/DDBJ whole genome shotgun (WGS) entry which is preliminary data.</text>
</comment>
<evidence type="ECO:0000313" key="5">
    <source>
        <dbReference type="Proteomes" id="UP000321393"/>
    </source>
</evidence>
<gene>
    <name evidence="4" type="ORF">E5676_scaffold352G003130</name>
    <name evidence="3" type="ORF">E6C27_scaffold236G002980</name>
</gene>
<dbReference type="EMBL" id="SSTE01014973">
    <property type="protein sequence ID" value="KAA0043954.1"/>
    <property type="molecule type" value="Genomic_DNA"/>
</dbReference>
<dbReference type="Proteomes" id="UP000321947">
    <property type="component" value="Unassembled WGS sequence"/>
</dbReference>
<dbReference type="Gene3D" id="3.90.730.10">
    <property type="entry name" value="Ribonuclease T2-like"/>
    <property type="match status" value="1"/>
</dbReference>
<evidence type="ECO:0000313" key="3">
    <source>
        <dbReference type="EMBL" id="KAA0043954.1"/>
    </source>
</evidence>
<dbReference type="AlphaFoldDB" id="A0A5A7TKU5"/>
<evidence type="ECO:0000256" key="1">
    <source>
        <dbReference type="ARBA" id="ARBA00007469"/>
    </source>
</evidence>
<dbReference type="OrthoDB" id="1706374at2759"/>
<dbReference type="InterPro" id="IPR036430">
    <property type="entry name" value="RNase_T2-like_sf"/>
</dbReference>
<evidence type="ECO:0000313" key="4">
    <source>
        <dbReference type="EMBL" id="TYK25186.1"/>
    </source>
</evidence>
<protein>
    <submittedName>
        <fullName evidence="3">S7-ribonuclease</fullName>
    </submittedName>
</protein>
<accession>A0A5A7TKU5</accession>
<dbReference type="EMBL" id="SSTD01003829">
    <property type="protein sequence ID" value="TYK25186.1"/>
    <property type="molecule type" value="Genomic_DNA"/>
</dbReference>
<evidence type="ECO:0000256" key="2">
    <source>
        <dbReference type="RuleBase" id="RU004328"/>
    </source>
</evidence>
<organism evidence="3 5">
    <name type="scientific">Cucumis melo var. makuwa</name>
    <name type="common">Oriental melon</name>
    <dbReference type="NCBI Taxonomy" id="1194695"/>
    <lineage>
        <taxon>Eukaryota</taxon>
        <taxon>Viridiplantae</taxon>
        <taxon>Streptophyta</taxon>
        <taxon>Embryophyta</taxon>
        <taxon>Tracheophyta</taxon>
        <taxon>Spermatophyta</taxon>
        <taxon>Magnoliopsida</taxon>
        <taxon>eudicotyledons</taxon>
        <taxon>Gunneridae</taxon>
        <taxon>Pentapetalae</taxon>
        <taxon>rosids</taxon>
        <taxon>fabids</taxon>
        <taxon>Cucurbitales</taxon>
        <taxon>Cucurbitaceae</taxon>
        <taxon>Benincaseae</taxon>
        <taxon>Cucumis</taxon>
    </lineage>
</organism>
<reference evidence="5 6" key="1">
    <citation type="submission" date="2019-08" db="EMBL/GenBank/DDBJ databases">
        <title>Draft genome sequences of two oriental melons (Cucumis melo L. var makuwa).</title>
        <authorList>
            <person name="Kwon S.-Y."/>
        </authorList>
    </citation>
    <scope>NUCLEOTIDE SEQUENCE [LARGE SCALE GENOMIC DNA]</scope>
    <source>
        <strain evidence="6">cv. Chang Bougi</strain>
        <strain evidence="5">cv. SW 3</strain>
        <tissue evidence="3">Leaf</tissue>
    </source>
</reference>
<comment type="similarity">
    <text evidence="1 2">Belongs to the RNase T2 family.</text>
</comment>
<dbReference type="GO" id="GO:0033897">
    <property type="term" value="F:ribonuclease T2 activity"/>
    <property type="evidence" value="ECO:0007669"/>
    <property type="project" value="InterPro"/>
</dbReference>
<sequence length="111" mass="11977">MNSKVLGGGKQFDMLAILNAVGHNPLSSKDLVIQDIITPIQKITKTEPGIRCNKNGKTAKLQLYEIVLCLCLEEDGVTLIDCASFVSGTCTPTKFVWLLPQENSIGVSDSP</sequence>
<dbReference type="GO" id="GO:0003723">
    <property type="term" value="F:RNA binding"/>
    <property type="evidence" value="ECO:0007669"/>
    <property type="project" value="InterPro"/>
</dbReference>
<dbReference type="Pfam" id="PF00445">
    <property type="entry name" value="Ribonuclease_T2"/>
    <property type="match status" value="1"/>
</dbReference>
<evidence type="ECO:0000313" key="6">
    <source>
        <dbReference type="Proteomes" id="UP000321947"/>
    </source>
</evidence>
<proteinExistence type="inferred from homology"/>
<dbReference type="SUPFAM" id="SSF55895">
    <property type="entry name" value="Ribonuclease Rh-like"/>
    <property type="match status" value="1"/>
</dbReference>
<dbReference type="InterPro" id="IPR001568">
    <property type="entry name" value="RNase_T2-like"/>
</dbReference>